<dbReference type="Gene3D" id="3.30.70.330">
    <property type="match status" value="2"/>
</dbReference>
<accession>A2FI11</accession>
<organism evidence="5 6">
    <name type="scientific">Trichomonas vaginalis (strain ATCC PRA-98 / G3)</name>
    <dbReference type="NCBI Taxonomy" id="412133"/>
    <lineage>
        <taxon>Eukaryota</taxon>
        <taxon>Metamonada</taxon>
        <taxon>Parabasalia</taxon>
        <taxon>Trichomonadida</taxon>
        <taxon>Trichomonadidae</taxon>
        <taxon>Trichomonas</taxon>
    </lineage>
</organism>
<dbReference type="SUPFAM" id="SSF54928">
    <property type="entry name" value="RNA-binding domain, RBD"/>
    <property type="match status" value="1"/>
</dbReference>
<name>A2FI11_TRIV3</name>
<dbReference type="SMR" id="A2FI11"/>
<dbReference type="STRING" id="5722.A2FI11"/>
<reference evidence="5" key="1">
    <citation type="submission" date="2006-10" db="EMBL/GenBank/DDBJ databases">
        <authorList>
            <person name="Amadeo P."/>
            <person name="Zhao Q."/>
            <person name="Wortman J."/>
            <person name="Fraser-Liggett C."/>
            <person name="Carlton J."/>
        </authorList>
    </citation>
    <scope>NUCLEOTIDE SEQUENCE</scope>
    <source>
        <strain evidence="5">G3</strain>
    </source>
</reference>
<dbReference type="RefSeq" id="XP_001308369.1">
    <property type="nucleotide sequence ID" value="XM_001308368.1"/>
</dbReference>
<dbReference type="Proteomes" id="UP000001542">
    <property type="component" value="Unassembled WGS sequence"/>
</dbReference>
<dbReference type="PANTHER" id="PTHR15481">
    <property type="entry name" value="RIBONUCLEIC ACID BINDING PROTEIN S1"/>
    <property type="match status" value="1"/>
</dbReference>
<dbReference type="EMBL" id="DS113805">
    <property type="protein sequence ID" value="EAX95439.1"/>
    <property type="molecule type" value="Genomic_DNA"/>
</dbReference>
<feature type="domain" description="RRM" evidence="4">
    <location>
        <begin position="161"/>
        <end position="232"/>
    </location>
</feature>
<dbReference type="CDD" id="cd00590">
    <property type="entry name" value="RRM_SF"/>
    <property type="match status" value="1"/>
</dbReference>
<dbReference type="InterPro" id="IPR012677">
    <property type="entry name" value="Nucleotide-bd_a/b_plait_sf"/>
</dbReference>
<dbReference type="InterPro" id="IPR035979">
    <property type="entry name" value="RBD_domain_sf"/>
</dbReference>
<evidence type="ECO:0000256" key="2">
    <source>
        <dbReference type="PROSITE-ProRule" id="PRU00176"/>
    </source>
</evidence>
<evidence type="ECO:0000313" key="5">
    <source>
        <dbReference type="EMBL" id="EAX95439.1"/>
    </source>
</evidence>
<dbReference type="AlphaFoldDB" id="A2FI11"/>
<evidence type="ECO:0000256" key="1">
    <source>
        <dbReference type="ARBA" id="ARBA00022884"/>
    </source>
</evidence>
<dbReference type="InterPro" id="IPR000504">
    <property type="entry name" value="RRM_dom"/>
</dbReference>
<proteinExistence type="predicted"/>
<dbReference type="KEGG" id="tva:4753193"/>
<dbReference type="VEuPathDB" id="TrichDB:TVAGG3_0076270"/>
<dbReference type="GO" id="GO:0005737">
    <property type="term" value="C:cytoplasm"/>
    <property type="evidence" value="ECO:0000318"/>
    <property type="project" value="GO_Central"/>
</dbReference>
<evidence type="ECO:0000313" key="6">
    <source>
        <dbReference type="Proteomes" id="UP000001542"/>
    </source>
</evidence>
<reference evidence="5" key="2">
    <citation type="journal article" date="2007" name="Science">
        <title>Draft genome sequence of the sexually transmitted pathogen Trichomonas vaginalis.</title>
        <authorList>
            <person name="Carlton J.M."/>
            <person name="Hirt R.P."/>
            <person name="Silva J.C."/>
            <person name="Delcher A.L."/>
            <person name="Schatz M."/>
            <person name="Zhao Q."/>
            <person name="Wortman J.R."/>
            <person name="Bidwell S.L."/>
            <person name="Alsmark U.C.M."/>
            <person name="Besteiro S."/>
            <person name="Sicheritz-Ponten T."/>
            <person name="Noel C.J."/>
            <person name="Dacks J.B."/>
            <person name="Foster P.G."/>
            <person name="Simillion C."/>
            <person name="Van de Peer Y."/>
            <person name="Miranda-Saavedra D."/>
            <person name="Barton G.J."/>
            <person name="Westrop G.D."/>
            <person name="Mueller S."/>
            <person name="Dessi D."/>
            <person name="Fiori P.L."/>
            <person name="Ren Q."/>
            <person name="Paulsen I."/>
            <person name="Zhang H."/>
            <person name="Bastida-Corcuera F.D."/>
            <person name="Simoes-Barbosa A."/>
            <person name="Brown M.T."/>
            <person name="Hayes R.D."/>
            <person name="Mukherjee M."/>
            <person name="Okumura C.Y."/>
            <person name="Schneider R."/>
            <person name="Smith A.J."/>
            <person name="Vanacova S."/>
            <person name="Villalvazo M."/>
            <person name="Haas B.J."/>
            <person name="Pertea M."/>
            <person name="Feldblyum T.V."/>
            <person name="Utterback T.R."/>
            <person name="Shu C.L."/>
            <person name="Osoegawa K."/>
            <person name="de Jong P.J."/>
            <person name="Hrdy I."/>
            <person name="Horvathova L."/>
            <person name="Zubacova Z."/>
            <person name="Dolezal P."/>
            <person name="Malik S.B."/>
            <person name="Logsdon J.M. Jr."/>
            <person name="Henze K."/>
            <person name="Gupta A."/>
            <person name="Wang C.C."/>
            <person name="Dunne R.L."/>
            <person name="Upcroft J.A."/>
            <person name="Upcroft P."/>
            <person name="White O."/>
            <person name="Salzberg S.L."/>
            <person name="Tang P."/>
            <person name="Chiu C.-H."/>
            <person name="Lee Y.-S."/>
            <person name="Embley T.M."/>
            <person name="Coombs G.H."/>
            <person name="Mottram J.C."/>
            <person name="Tachezy J."/>
            <person name="Fraser-Liggett C.M."/>
            <person name="Johnson P.J."/>
        </authorList>
    </citation>
    <scope>NUCLEOTIDE SEQUENCE [LARGE SCALE GENOMIC DNA]</scope>
    <source>
        <strain evidence="5">G3</strain>
    </source>
</reference>
<keyword evidence="1 2" id="KW-0694">RNA-binding</keyword>
<evidence type="ECO:0000256" key="3">
    <source>
        <dbReference type="SAM" id="MobiDB-lite"/>
    </source>
</evidence>
<dbReference type="PROSITE" id="PS50102">
    <property type="entry name" value="RRM"/>
    <property type="match status" value="1"/>
</dbReference>
<dbReference type="GO" id="GO:0003729">
    <property type="term" value="F:mRNA binding"/>
    <property type="evidence" value="ECO:0000318"/>
    <property type="project" value="GO_Central"/>
</dbReference>
<feature type="region of interest" description="Disordered" evidence="3">
    <location>
        <begin position="73"/>
        <end position="155"/>
    </location>
</feature>
<dbReference type="VEuPathDB" id="TrichDB:TVAG_243270"/>
<gene>
    <name evidence="5" type="ORF">TVAG_243270</name>
</gene>
<dbReference type="SMART" id="SM00360">
    <property type="entry name" value="RRM"/>
    <property type="match status" value="2"/>
</dbReference>
<sequence length="252" mass="29727">MEESYSVYLCPLFDKDVNVMRDHFSQHGFTDFQKFTCYPSFGFVDFKTYEQAKNFIAVYNGMTINGLKISASFSKSRKPSDKPPRPSRDETYSPPRREYRDSGRDSGYDNRDYRRDSEESRYNDRRDWDSSYDRRSPDYGRDSYDRRGDHRDKYYSNRETKTVTVRGNPLTLSERDLFNEFSKIDCFIRQVEIRGPVAYIAFDSYGDSRAAVNKMDNVTIKGCHIRVDYTDDIPLNLPKMGIPLIALEEKRY</sequence>
<dbReference type="GO" id="GO:0005634">
    <property type="term" value="C:nucleus"/>
    <property type="evidence" value="ECO:0000318"/>
    <property type="project" value="GO_Central"/>
</dbReference>
<keyword evidence="6" id="KW-1185">Reference proteome</keyword>
<feature type="compositionally biased region" description="Basic and acidic residues" evidence="3">
    <location>
        <begin position="78"/>
        <end position="155"/>
    </location>
</feature>
<dbReference type="PANTHER" id="PTHR15481:SF0">
    <property type="entry name" value="LD23870P-RELATED"/>
    <property type="match status" value="1"/>
</dbReference>
<dbReference type="InParanoid" id="A2FI11"/>
<protein>
    <recommendedName>
        <fullName evidence="4">RRM domain-containing protein</fullName>
    </recommendedName>
</protein>
<evidence type="ECO:0000259" key="4">
    <source>
        <dbReference type="PROSITE" id="PS50102"/>
    </source>
</evidence>